<dbReference type="GO" id="GO:0005524">
    <property type="term" value="F:ATP binding"/>
    <property type="evidence" value="ECO:0007669"/>
    <property type="project" value="InterPro"/>
</dbReference>
<dbReference type="GO" id="GO:0008278">
    <property type="term" value="C:cohesin complex"/>
    <property type="evidence" value="ECO:0007669"/>
    <property type="project" value="TreeGrafter"/>
</dbReference>
<dbReference type="PANTHER" id="PTHR18937:SF12">
    <property type="entry name" value="STRUCTURAL MAINTENANCE OF CHROMOSOMES PROTEIN"/>
    <property type="match status" value="1"/>
</dbReference>
<organism evidence="8 9">
    <name type="scientific">Jimgerdemannia flammicorona</name>
    <dbReference type="NCBI Taxonomy" id="994334"/>
    <lineage>
        <taxon>Eukaryota</taxon>
        <taxon>Fungi</taxon>
        <taxon>Fungi incertae sedis</taxon>
        <taxon>Mucoromycota</taxon>
        <taxon>Mucoromycotina</taxon>
        <taxon>Endogonomycetes</taxon>
        <taxon>Endogonales</taxon>
        <taxon>Endogonaceae</taxon>
        <taxon>Jimgerdemannia</taxon>
    </lineage>
</organism>
<dbReference type="InterPro" id="IPR036277">
    <property type="entry name" value="SMC_hinge_sf"/>
</dbReference>
<dbReference type="Proteomes" id="UP000274822">
    <property type="component" value="Unassembled WGS sequence"/>
</dbReference>
<evidence type="ECO:0000259" key="7">
    <source>
        <dbReference type="SMART" id="SM00968"/>
    </source>
</evidence>
<dbReference type="EMBL" id="RBNJ01003262">
    <property type="protein sequence ID" value="RUS31129.1"/>
    <property type="molecule type" value="Genomic_DNA"/>
</dbReference>
<keyword evidence="1" id="KW-0132">Cell division</keyword>
<dbReference type="InterPro" id="IPR024704">
    <property type="entry name" value="SMC"/>
</dbReference>
<keyword evidence="5" id="KW-0131">Cell cycle</keyword>
<name>A0A433QN00_9FUNG</name>
<evidence type="ECO:0000256" key="2">
    <source>
        <dbReference type="ARBA" id="ARBA00022776"/>
    </source>
</evidence>
<keyword evidence="2" id="KW-0498">Mitosis</keyword>
<dbReference type="GO" id="GO:0016887">
    <property type="term" value="F:ATP hydrolysis activity"/>
    <property type="evidence" value="ECO:0007669"/>
    <property type="project" value="InterPro"/>
</dbReference>
<evidence type="ECO:0000313" key="9">
    <source>
        <dbReference type="Proteomes" id="UP000274822"/>
    </source>
</evidence>
<keyword evidence="9" id="KW-1185">Reference proteome</keyword>
<dbReference type="InterPro" id="IPR010935">
    <property type="entry name" value="SMC_hinge"/>
</dbReference>
<dbReference type="GO" id="GO:0003677">
    <property type="term" value="F:DNA binding"/>
    <property type="evidence" value="ECO:0007669"/>
    <property type="project" value="TreeGrafter"/>
</dbReference>
<dbReference type="GO" id="GO:0007062">
    <property type="term" value="P:sister chromatid cohesion"/>
    <property type="evidence" value="ECO:0007669"/>
    <property type="project" value="TreeGrafter"/>
</dbReference>
<comment type="caution">
    <text evidence="8">The sequence shown here is derived from an EMBL/GenBank/DDBJ whole genome shotgun (WGS) entry which is preliminary data.</text>
</comment>
<reference evidence="8 9" key="1">
    <citation type="journal article" date="2018" name="New Phytol.">
        <title>Phylogenomics of Endogonaceae and evolution of mycorrhizas within Mucoromycota.</title>
        <authorList>
            <person name="Chang Y."/>
            <person name="Desiro A."/>
            <person name="Na H."/>
            <person name="Sandor L."/>
            <person name="Lipzen A."/>
            <person name="Clum A."/>
            <person name="Barry K."/>
            <person name="Grigoriev I.V."/>
            <person name="Martin F.M."/>
            <person name="Stajich J.E."/>
            <person name="Smith M.E."/>
            <person name="Bonito G."/>
            <person name="Spatafora J.W."/>
        </authorList>
    </citation>
    <scope>NUCLEOTIDE SEQUENCE [LARGE SCALE GENOMIC DNA]</scope>
    <source>
        <strain evidence="8 9">AD002</strain>
    </source>
</reference>
<dbReference type="Gene3D" id="1.20.1060.20">
    <property type="match status" value="1"/>
</dbReference>
<dbReference type="Pfam" id="PF06470">
    <property type="entry name" value="SMC_hinge"/>
    <property type="match status" value="1"/>
</dbReference>
<sequence length="883" mass="101575">MKENLDSLKRIFPGVHGRIIDLCTPTQRKYDSAIAIILGRNMDAVVVDKEQTAKECIQYMREQRAGHATFIPLDKILVKPTNTKYRGFIKGARLAIDVIQFEDFLERALQYACGNALVCDSLQIAKHICYEKNQEVKAVTLDGTVIHKNGLITGGQSGLTQGARRWEEKEVEGLSRTRDNLLGELNELSRQKRRGTSEELLKSECAGFEGRLTYSKEDLMTTKRKLDDIKDELKHIGKDIAQATPKYQKVFSDEFSATRNFSSGMVLKSSNLFIRSQASADLALLESDINKLEAKINATEDSIFRDFCLRIRVSNIREYEERQLRLAQETAEMRLKFATQQSRVQNQLTFETQQLQETSDRVARLYAAIRADTDTLERLEVEKERHLEETKTIMDEIAKMEGDLKRAREIEEQKMEFVNRHRKEVAKRTREVDKLMKEVVTRETEVERLNAEKVGIFRKCKLEEIAVPLAKGSLNDVPMDDTEVCLFAHAVTIEDIEPKRNRHPPTIAQRNEDMMEVDEDGTSFTQSQRSIRSSDWRIEVDYSELDDDKKSDDSVEVEQKLQNEIKIITSEIERMAPNLKAVDRLDGVESRLRETEEEFDTARREAKTAKDKFTAIKQKRWVEYNSDIDSHERLRFSLRIHLLFSDASFSWYKLFYDAYSHISEKIDQIYKDLTKSRAVPSGGTAYLSLEDSEEPYLDGIKYHAMPPMKRFRDMEQLSGGEKTMAALALLFAIHRYICRFRSGEIRFLMFAWSIDAAINRRPSSFWTRWTPRWTTRTWAKSPTTSASTPTKTSSSSTLYEKAEALVGIYRDQDVNSSRTLTVKVGCTTGVQLVCVVVSLQNLIIFLRLCVMRSWMTLTSKEISGRASMRMSNILDKTTGLVIV</sequence>
<keyword evidence="3 6" id="KW-0175">Coiled coil</keyword>
<accession>A0A433QN00</accession>
<dbReference type="SMART" id="SM00968">
    <property type="entry name" value="SMC_hinge"/>
    <property type="match status" value="1"/>
</dbReference>
<dbReference type="PANTHER" id="PTHR18937">
    <property type="entry name" value="STRUCTURAL MAINTENANCE OF CHROMOSOMES SMC FAMILY MEMBER"/>
    <property type="match status" value="1"/>
</dbReference>
<dbReference type="GO" id="GO:0005634">
    <property type="term" value="C:nucleus"/>
    <property type="evidence" value="ECO:0007669"/>
    <property type="project" value="TreeGrafter"/>
</dbReference>
<proteinExistence type="predicted"/>
<evidence type="ECO:0000256" key="4">
    <source>
        <dbReference type="ARBA" id="ARBA00023242"/>
    </source>
</evidence>
<feature type="coiled-coil region" evidence="6">
    <location>
        <begin position="578"/>
        <end position="612"/>
    </location>
</feature>
<evidence type="ECO:0000256" key="1">
    <source>
        <dbReference type="ARBA" id="ARBA00022618"/>
    </source>
</evidence>
<dbReference type="Gene3D" id="3.30.70.1620">
    <property type="match status" value="1"/>
</dbReference>
<gene>
    <name evidence="8" type="ORF">BC938DRAFT_478410</name>
</gene>
<feature type="coiled-coil region" evidence="6">
    <location>
        <begin position="369"/>
        <end position="452"/>
    </location>
</feature>
<evidence type="ECO:0000256" key="3">
    <source>
        <dbReference type="ARBA" id="ARBA00023054"/>
    </source>
</evidence>
<evidence type="ECO:0000313" key="8">
    <source>
        <dbReference type="EMBL" id="RUS31129.1"/>
    </source>
</evidence>
<feature type="coiled-coil region" evidence="6">
    <location>
        <begin position="275"/>
        <end position="302"/>
    </location>
</feature>
<protein>
    <recommendedName>
        <fullName evidence="7">SMC hinge domain-containing protein</fullName>
    </recommendedName>
</protein>
<dbReference type="PIRSF" id="PIRSF005719">
    <property type="entry name" value="SMC"/>
    <property type="match status" value="1"/>
</dbReference>
<feature type="coiled-coil region" evidence="6">
    <location>
        <begin position="171"/>
        <end position="198"/>
    </location>
</feature>
<dbReference type="InterPro" id="IPR027417">
    <property type="entry name" value="P-loop_NTPase"/>
</dbReference>
<dbReference type="AlphaFoldDB" id="A0A433QN00"/>
<dbReference type="GO" id="GO:0051301">
    <property type="term" value="P:cell division"/>
    <property type="evidence" value="ECO:0007669"/>
    <property type="project" value="UniProtKB-KW"/>
</dbReference>
<keyword evidence="4" id="KW-0539">Nucleus</keyword>
<feature type="domain" description="SMC hinge" evidence="7">
    <location>
        <begin position="13"/>
        <end position="129"/>
    </location>
</feature>
<dbReference type="SUPFAM" id="SSF52540">
    <property type="entry name" value="P-loop containing nucleoside triphosphate hydrolases"/>
    <property type="match status" value="1"/>
</dbReference>
<dbReference type="SUPFAM" id="SSF75553">
    <property type="entry name" value="Smc hinge domain"/>
    <property type="match status" value="1"/>
</dbReference>
<evidence type="ECO:0000256" key="5">
    <source>
        <dbReference type="ARBA" id="ARBA00023306"/>
    </source>
</evidence>
<evidence type="ECO:0000256" key="6">
    <source>
        <dbReference type="SAM" id="Coils"/>
    </source>
</evidence>
<dbReference type="Gene3D" id="3.40.50.300">
    <property type="entry name" value="P-loop containing nucleotide triphosphate hydrolases"/>
    <property type="match status" value="1"/>
</dbReference>